<dbReference type="Proteomes" id="UP000198846">
    <property type="component" value="Unassembled WGS sequence"/>
</dbReference>
<dbReference type="InterPro" id="IPR045749">
    <property type="entry name" value="DUF6090"/>
</dbReference>
<name>A0A1H4CJC3_BIZPA</name>
<keyword evidence="1" id="KW-0472">Membrane</keyword>
<dbReference type="AlphaFoldDB" id="A0A1H4CJC3"/>
<evidence type="ECO:0000256" key="1">
    <source>
        <dbReference type="SAM" id="Phobius"/>
    </source>
</evidence>
<sequence>MKSKILNKLKYFLFEFIIVTLGILTAFSINKWDENRKQETEEYLAYQSLKNDLESELYVYNYYKQPFIKSKNYISPILERNFEDVDSLMVYLNSSFDLQERNATYINLKFSGNLEILKNNEIKNRVTLYYETYYQALENMSSWNYDFRLHFLQPYLIKNLKYSSEEDLLEHLKKDQFLNIVNSQYQLMEYNISSIEKAENLINKTIEEIDRELNKDK</sequence>
<organism evidence="2 3">
    <name type="scientific">Bizionia paragorgiae</name>
    <dbReference type="NCBI Taxonomy" id="283786"/>
    <lineage>
        <taxon>Bacteria</taxon>
        <taxon>Pseudomonadati</taxon>
        <taxon>Bacteroidota</taxon>
        <taxon>Flavobacteriia</taxon>
        <taxon>Flavobacteriales</taxon>
        <taxon>Flavobacteriaceae</taxon>
        <taxon>Bizionia</taxon>
    </lineage>
</organism>
<accession>A0A1H4CJC3</accession>
<dbReference type="Pfam" id="PF19578">
    <property type="entry name" value="DUF6090"/>
    <property type="match status" value="1"/>
</dbReference>
<gene>
    <name evidence="2" type="ORF">SAMN04487990_12026</name>
</gene>
<dbReference type="STRING" id="283786.SAMN04487990_12026"/>
<dbReference type="EMBL" id="FNQK01000020">
    <property type="protein sequence ID" value="SEA60536.1"/>
    <property type="molecule type" value="Genomic_DNA"/>
</dbReference>
<keyword evidence="1" id="KW-0812">Transmembrane</keyword>
<evidence type="ECO:0000313" key="2">
    <source>
        <dbReference type="EMBL" id="SEA60536.1"/>
    </source>
</evidence>
<feature type="transmembrane region" description="Helical" evidence="1">
    <location>
        <begin position="12"/>
        <end position="29"/>
    </location>
</feature>
<protein>
    <submittedName>
        <fullName evidence="2">Uncharacterized protein</fullName>
    </submittedName>
</protein>
<dbReference type="RefSeq" id="WP_092136128.1">
    <property type="nucleotide sequence ID" value="NZ_FNQK01000020.1"/>
</dbReference>
<keyword evidence="1" id="KW-1133">Transmembrane helix</keyword>
<proteinExistence type="predicted"/>
<dbReference type="OrthoDB" id="713837at2"/>
<keyword evidence="3" id="KW-1185">Reference proteome</keyword>
<reference evidence="2 3" key="1">
    <citation type="submission" date="2016-10" db="EMBL/GenBank/DDBJ databases">
        <authorList>
            <person name="de Groot N.N."/>
        </authorList>
    </citation>
    <scope>NUCLEOTIDE SEQUENCE [LARGE SCALE GENOMIC DNA]</scope>
    <source>
        <strain evidence="2 3">DSM 23842</strain>
    </source>
</reference>
<evidence type="ECO:0000313" key="3">
    <source>
        <dbReference type="Proteomes" id="UP000198846"/>
    </source>
</evidence>